<sequence>MDDDIRQHNLPKKSSKGEDADSSNSEEEEQEECYTDNGIDERSQDEDCGVASSEINQRAKISQKKHVKRLDTEEPEDTDTRVHNIQKESKKDTAGVSGQSDAEREDLDTSDGKCIKGKNENNEVPHAGEDLRKRRFNKKQEIAHLGEGDSRGHAETKRSPVAADTSRWYILLPILLFLLVVAVAVLWFLRTPSPSLQKEFNLLEVFSQEMDKVQASFPSQHRELWRRSRIHLQKHLNLTNPTEPVSLILTSGRGAEKTLGCLAQQLAAAFSNALNSSVLGIYGTTKSAQDSDLVKLDIDLTLKKAFEGGTQAAVIHRFEELPPGSTLIFYRYCDHENSAFKKVFLVFTVMLQEEMDFPPNVNLGMVEEVVQEYLKEKFVSSDRMAKFNQMDLDKLSGLWSRISHLILPVAAEQKIEQHGCQT</sequence>
<name>A0ACC5YIW8_9TELE</name>
<protein>
    <submittedName>
        <fullName evidence="1">Uncharacterized protein</fullName>
    </submittedName>
</protein>
<dbReference type="EMBL" id="CM040982">
    <property type="protein sequence ID" value="MCJ8734896.1"/>
    <property type="molecule type" value="Genomic_DNA"/>
</dbReference>
<proteinExistence type="predicted"/>
<dbReference type="Proteomes" id="UP000830395">
    <property type="component" value="Chromosome 8"/>
</dbReference>
<gene>
    <name evidence="1" type="ORF">PDJAM_G00240620</name>
</gene>
<keyword evidence="2" id="KW-1185">Reference proteome</keyword>
<accession>A0ACC5YIW8</accession>
<reference evidence="1" key="1">
    <citation type="submission" date="2020-02" db="EMBL/GenBank/DDBJ databases">
        <title>Genome sequencing of the panga catfish, Pangasius djambal.</title>
        <authorList>
            <person name="Wen M."/>
            <person name="Zahm M."/>
            <person name="Roques C."/>
            <person name="Cabau C."/>
            <person name="Klopp C."/>
            <person name="Donnadieu C."/>
            <person name="Jouanno E."/>
            <person name="Avarre J.-C."/>
            <person name="Campet M."/>
            <person name="Ha T."/>
            <person name="Dugue R."/>
            <person name="Lampietro C."/>
            <person name="Louis A."/>
            <person name="Herpin A."/>
            <person name="Echchiki A."/>
            <person name="Berthelot C."/>
            <person name="Parey E."/>
            <person name="Roest-Crollius H."/>
            <person name="Braasch I."/>
            <person name="Postlethwait J.H."/>
            <person name="Bobe J."/>
            <person name="Montfort J."/>
            <person name="Bouchez O."/>
            <person name="Begum T."/>
            <person name="Schartl M."/>
            <person name="Gustiano R."/>
            <person name="Guiguen Y."/>
        </authorList>
    </citation>
    <scope>NUCLEOTIDE SEQUENCE</scope>
    <source>
        <strain evidence="1">Pdj_M5554</strain>
    </source>
</reference>
<evidence type="ECO:0000313" key="1">
    <source>
        <dbReference type="EMBL" id="MCJ8734896.1"/>
    </source>
</evidence>
<evidence type="ECO:0000313" key="2">
    <source>
        <dbReference type="Proteomes" id="UP000830395"/>
    </source>
</evidence>
<organism evidence="1 2">
    <name type="scientific">Pangasius djambal</name>
    <dbReference type="NCBI Taxonomy" id="1691987"/>
    <lineage>
        <taxon>Eukaryota</taxon>
        <taxon>Metazoa</taxon>
        <taxon>Chordata</taxon>
        <taxon>Craniata</taxon>
        <taxon>Vertebrata</taxon>
        <taxon>Euteleostomi</taxon>
        <taxon>Actinopterygii</taxon>
        <taxon>Neopterygii</taxon>
        <taxon>Teleostei</taxon>
        <taxon>Ostariophysi</taxon>
        <taxon>Siluriformes</taxon>
        <taxon>Pangasiidae</taxon>
        <taxon>Pangasius</taxon>
    </lineage>
</organism>
<comment type="caution">
    <text evidence="1">The sequence shown here is derived from an EMBL/GenBank/DDBJ whole genome shotgun (WGS) entry which is preliminary data.</text>
</comment>